<dbReference type="EC" id="2.7.7.65" evidence="1"/>
<reference evidence="5" key="1">
    <citation type="submission" date="2023-09" db="EMBL/GenBank/DDBJ databases">
        <title>Paucibacter sp. APW11 Genome sequencing and assembly.</title>
        <authorList>
            <person name="Kim I."/>
        </authorList>
    </citation>
    <scope>NUCLEOTIDE SEQUENCE</scope>
    <source>
        <strain evidence="5">APW11</strain>
    </source>
</reference>
<dbReference type="InterPro" id="IPR029787">
    <property type="entry name" value="Nucleotide_cyclase"/>
</dbReference>
<keyword evidence="6" id="KW-1185">Reference proteome</keyword>
<protein>
    <recommendedName>
        <fullName evidence="1">diguanylate cyclase</fullName>
        <ecNumber evidence="1">2.7.7.65</ecNumber>
    </recommendedName>
</protein>
<accession>A0ABU3PH80</accession>
<feature type="transmembrane region" description="Helical" evidence="3">
    <location>
        <begin position="97"/>
        <end position="115"/>
    </location>
</feature>
<evidence type="ECO:0000313" key="5">
    <source>
        <dbReference type="EMBL" id="MDT9001924.1"/>
    </source>
</evidence>
<keyword evidence="3" id="KW-0472">Membrane</keyword>
<feature type="domain" description="GGDEF" evidence="4">
    <location>
        <begin position="255"/>
        <end position="388"/>
    </location>
</feature>
<keyword evidence="3" id="KW-1133">Transmembrane helix</keyword>
<dbReference type="EMBL" id="JAVXZY010000011">
    <property type="protein sequence ID" value="MDT9001924.1"/>
    <property type="molecule type" value="Genomic_DNA"/>
</dbReference>
<keyword evidence="5" id="KW-0808">Transferase</keyword>
<dbReference type="SUPFAM" id="SSF55073">
    <property type="entry name" value="Nucleotide cyclase"/>
    <property type="match status" value="1"/>
</dbReference>
<dbReference type="NCBIfam" id="TIGR00254">
    <property type="entry name" value="GGDEF"/>
    <property type="match status" value="1"/>
</dbReference>
<dbReference type="Gene3D" id="3.30.70.270">
    <property type="match status" value="1"/>
</dbReference>
<feature type="transmembrane region" description="Helical" evidence="3">
    <location>
        <begin position="121"/>
        <end position="142"/>
    </location>
</feature>
<organism evidence="5 6">
    <name type="scientific">Roseateles aquae</name>
    <dbReference type="NCBI Taxonomy" id="3077235"/>
    <lineage>
        <taxon>Bacteria</taxon>
        <taxon>Pseudomonadati</taxon>
        <taxon>Pseudomonadota</taxon>
        <taxon>Betaproteobacteria</taxon>
        <taxon>Burkholderiales</taxon>
        <taxon>Sphaerotilaceae</taxon>
        <taxon>Roseateles</taxon>
    </lineage>
</organism>
<evidence type="ECO:0000256" key="3">
    <source>
        <dbReference type="SAM" id="Phobius"/>
    </source>
</evidence>
<dbReference type="RefSeq" id="WP_315652806.1">
    <property type="nucleotide sequence ID" value="NZ_JAVXZY010000011.1"/>
</dbReference>
<dbReference type="PANTHER" id="PTHR45138:SF9">
    <property type="entry name" value="DIGUANYLATE CYCLASE DGCM-RELATED"/>
    <property type="match status" value="1"/>
</dbReference>
<feature type="transmembrane region" description="Helical" evidence="3">
    <location>
        <begin position="193"/>
        <end position="220"/>
    </location>
</feature>
<feature type="transmembrane region" description="Helical" evidence="3">
    <location>
        <begin position="73"/>
        <end position="90"/>
    </location>
</feature>
<evidence type="ECO:0000259" key="4">
    <source>
        <dbReference type="PROSITE" id="PS50887"/>
    </source>
</evidence>
<sequence>MMPASDPRTLLAAIVLIFLFAGIVWLLLASGIRVTPRASYCLALTNLMLAGSLLTHAARGYGPDLLCFWGSDLFALCGFTAFRLGIPLIADHVPRRWPSLALVVGTALLLLEVPYRGDMQLHGVVIYTALSLLCGAAGWDAFRLLRQRLRWRSALGLAAPFIVFTLMMALRGVEALLAPERMNSMGSNNAFNIAWLWSMLALNLVINANVAFLILTRLVLNIQRLTRRDPLTDCWNRRALSEAMEREHARLQRGSRYTLVMVDMDHFKRLNDTLGHAAGDLALQALVQALMPCVRDIDMLGRLGGEEFCVLLPDTDLAGAALVAERMRANLEAHPFEYQGKTWPLTASFGIAEAGREEISAEQVLMRADQALYQAKAQGRNLVQASGA</sequence>
<dbReference type="InterPro" id="IPR050469">
    <property type="entry name" value="Diguanylate_Cyclase"/>
</dbReference>
<evidence type="ECO:0000256" key="1">
    <source>
        <dbReference type="ARBA" id="ARBA00012528"/>
    </source>
</evidence>
<dbReference type="SMART" id="SM00267">
    <property type="entry name" value="GGDEF"/>
    <property type="match status" value="1"/>
</dbReference>
<dbReference type="InterPro" id="IPR000160">
    <property type="entry name" value="GGDEF_dom"/>
</dbReference>
<dbReference type="PROSITE" id="PS50887">
    <property type="entry name" value="GGDEF"/>
    <property type="match status" value="1"/>
</dbReference>
<dbReference type="InterPro" id="IPR043128">
    <property type="entry name" value="Rev_trsase/Diguanyl_cyclase"/>
</dbReference>
<keyword evidence="3" id="KW-0812">Transmembrane</keyword>
<comment type="caution">
    <text evidence="5">The sequence shown here is derived from an EMBL/GenBank/DDBJ whole genome shotgun (WGS) entry which is preliminary data.</text>
</comment>
<dbReference type="GO" id="GO:0052621">
    <property type="term" value="F:diguanylate cyclase activity"/>
    <property type="evidence" value="ECO:0007669"/>
    <property type="project" value="UniProtKB-EC"/>
</dbReference>
<dbReference type="Proteomes" id="UP001246372">
    <property type="component" value="Unassembled WGS sequence"/>
</dbReference>
<evidence type="ECO:0000256" key="2">
    <source>
        <dbReference type="ARBA" id="ARBA00034247"/>
    </source>
</evidence>
<dbReference type="Pfam" id="PF00990">
    <property type="entry name" value="GGDEF"/>
    <property type="match status" value="1"/>
</dbReference>
<gene>
    <name evidence="5" type="ORF">RQP53_21790</name>
</gene>
<dbReference type="CDD" id="cd01949">
    <property type="entry name" value="GGDEF"/>
    <property type="match status" value="1"/>
</dbReference>
<proteinExistence type="predicted"/>
<keyword evidence="5" id="KW-0548">Nucleotidyltransferase</keyword>
<feature type="transmembrane region" description="Helical" evidence="3">
    <location>
        <begin position="12"/>
        <end position="28"/>
    </location>
</feature>
<comment type="catalytic activity">
    <reaction evidence="2">
        <text>2 GTP = 3',3'-c-di-GMP + 2 diphosphate</text>
        <dbReference type="Rhea" id="RHEA:24898"/>
        <dbReference type="ChEBI" id="CHEBI:33019"/>
        <dbReference type="ChEBI" id="CHEBI:37565"/>
        <dbReference type="ChEBI" id="CHEBI:58805"/>
        <dbReference type="EC" id="2.7.7.65"/>
    </reaction>
</comment>
<feature type="transmembrane region" description="Helical" evidence="3">
    <location>
        <begin position="40"/>
        <end position="61"/>
    </location>
</feature>
<name>A0ABU3PH80_9BURK</name>
<dbReference type="PANTHER" id="PTHR45138">
    <property type="entry name" value="REGULATORY COMPONENTS OF SENSORY TRANSDUCTION SYSTEM"/>
    <property type="match status" value="1"/>
</dbReference>
<evidence type="ECO:0000313" key="6">
    <source>
        <dbReference type="Proteomes" id="UP001246372"/>
    </source>
</evidence>
<feature type="transmembrane region" description="Helical" evidence="3">
    <location>
        <begin position="154"/>
        <end position="173"/>
    </location>
</feature>